<keyword evidence="1" id="KW-1133">Transmembrane helix</keyword>
<gene>
    <name evidence="2" type="ORF">WAB15_35735</name>
</gene>
<feature type="transmembrane region" description="Helical" evidence="1">
    <location>
        <begin position="6"/>
        <end position="30"/>
    </location>
</feature>
<dbReference type="RefSeq" id="WP_407288834.1">
    <property type="nucleotide sequence ID" value="NZ_CP147982.1"/>
</dbReference>
<keyword evidence="3" id="KW-1185">Reference proteome</keyword>
<dbReference type="Proteomes" id="UP001626628">
    <property type="component" value="Chromosome"/>
</dbReference>
<accession>A0ABZ2QWI7</accession>
<protein>
    <recommendedName>
        <fullName evidence="4">DUF4760 domain-containing protein</fullName>
    </recommendedName>
</protein>
<keyword evidence="1" id="KW-0812">Transmembrane</keyword>
<dbReference type="EMBL" id="CP147982">
    <property type="protein sequence ID" value="WXK80936.1"/>
    <property type="molecule type" value="Genomic_DNA"/>
</dbReference>
<keyword evidence="1" id="KW-0472">Membrane</keyword>
<proteinExistence type="predicted"/>
<evidence type="ECO:0000313" key="2">
    <source>
        <dbReference type="EMBL" id="WXK80936.1"/>
    </source>
</evidence>
<reference evidence="2 3" key="1">
    <citation type="submission" date="2024-03" db="EMBL/GenBank/DDBJ databases">
        <title>The complete genome of Streptomyces sirii sp.nov.</title>
        <authorList>
            <person name="Zakalyukina Y.V."/>
            <person name="Belik A.R."/>
            <person name="Biryukov M.V."/>
            <person name="Baturina O.A."/>
            <person name="Kabilov M.R."/>
        </authorList>
    </citation>
    <scope>NUCLEOTIDE SEQUENCE [LARGE SCALE GENOMIC DNA]</scope>
    <source>
        <strain evidence="2 3">BP-8</strain>
    </source>
</reference>
<organism evidence="2 3">
    <name type="scientific">Streptomyces sirii</name>
    <dbReference type="NCBI Taxonomy" id="3127701"/>
    <lineage>
        <taxon>Bacteria</taxon>
        <taxon>Bacillati</taxon>
        <taxon>Actinomycetota</taxon>
        <taxon>Actinomycetes</taxon>
        <taxon>Kitasatosporales</taxon>
        <taxon>Streptomycetaceae</taxon>
        <taxon>Streptomyces</taxon>
    </lineage>
</organism>
<evidence type="ECO:0008006" key="4">
    <source>
        <dbReference type="Google" id="ProtNLM"/>
    </source>
</evidence>
<name>A0ABZ2QWI7_9ACTN</name>
<evidence type="ECO:0000256" key="1">
    <source>
        <dbReference type="SAM" id="Phobius"/>
    </source>
</evidence>
<evidence type="ECO:0000313" key="3">
    <source>
        <dbReference type="Proteomes" id="UP001626628"/>
    </source>
</evidence>
<sequence length="180" mass="19608">MTETQAALYAAAVGALSALVVGCIAGWAALRQVAKTAEAQRRQADWQLRSEDYANFVRAMFRFRASVGHAAEAAQLSADLANEVRALYGDLANVAATLSMRIAADPVMDAMMGLVNCAYALHSRVTDRRQLYLPSRDVAMDRLLEQFEGAELAVRIAFRDDLWGGKPPRHSRPARTSTGP</sequence>